<sequence length="548" mass="60988">MRTRSFRQNNSWIHTWAGLLLGWLLYAVFLTGTISFFHEELTLWMTPERHASQVNPQTPLKAVERLHELAPDAAQWNISLPGERGTSLEIQWLKQGERPGRGAGTSMTLDATTGETITPRETRGGAFLYRFHFELTGMPRMWGRWIVGIATMFMLVALISGVVIHKKIFKDFFTFRPAKEQRSWLDFHCASSVLALPFHLMITYSGLVLLMFVLMPWGAQSVYEGNMQQYFSEIRGGGGGGQNTASREGGGREGGGRSEPTPAALTDLQPILEQAGQRWERGIASINISQPGTDKAVIELRERGAASLIDRGASERLRFNGATGELLATPPAQEISGAMATYNVLNSLHMLRFAGSEVRWLFFFSGLLGTLMIATGLIFWSAKRLTRDPRHFGHKLVECLNVASIVGLPIAIAVYLWANRLLPVGMEGRSEQEIEYFLIAWAVCLVHPFLRGYRQAWIEQLTVAAVLFAALPLFSFSLPDSHLLITLWKGNWIVASTDLCLLAFAAVFGVASWKLIQRRQAVQEKLKVAPRVFKAAAPSSEVVQESTP</sequence>
<proteinExistence type="predicted"/>
<dbReference type="RefSeq" id="WP_144570959.1">
    <property type="nucleotide sequence ID" value="NZ_VLKG01000003.1"/>
</dbReference>
<dbReference type="AlphaFoldDB" id="A0A562J0G8"/>
<dbReference type="OrthoDB" id="9776609at2"/>
<feature type="transmembrane region" description="Helical" evidence="2">
    <location>
        <begin position="457"/>
        <end position="478"/>
    </location>
</feature>
<comment type="caution">
    <text evidence="3">The sequence shown here is derived from an EMBL/GenBank/DDBJ whole genome shotgun (WGS) entry which is preliminary data.</text>
</comment>
<protein>
    <submittedName>
        <fullName evidence="3">Putative iron-regulated membrane protein</fullName>
    </submittedName>
</protein>
<feature type="transmembrane region" description="Helical" evidence="2">
    <location>
        <begin position="400"/>
        <end position="418"/>
    </location>
</feature>
<reference evidence="3 4" key="1">
    <citation type="submission" date="2019-07" db="EMBL/GenBank/DDBJ databases">
        <title>Genomic Encyclopedia of Type Strains, Phase I: the one thousand microbial genomes (KMG-I) project.</title>
        <authorList>
            <person name="Kyrpides N."/>
        </authorList>
    </citation>
    <scope>NUCLEOTIDE SEQUENCE [LARGE SCALE GENOMIC DNA]</scope>
    <source>
        <strain evidence="3 4">DSM 375</strain>
    </source>
</reference>
<feature type="transmembrane region" description="Helical" evidence="2">
    <location>
        <begin position="142"/>
        <end position="164"/>
    </location>
</feature>
<evidence type="ECO:0000313" key="3">
    <source>
        <dbReference type="EMBL" id="TWH76314.1"/>
    </source>
</evidence>
<dbReference type="InterPro" id="IPR005625">
    <property type="entry name" value="PepSY-ass_TM"/>
</dbReference>
<feature type="transmembrane region" description="Helical" evidence="2">
    <location>
        <begin position="12"/>
        <end position="37"/>
    </location>
</feature>
<gene>
    <name evidence="3" type="ORF">LX59_01237</name>
</gene>
<keyword evidence="4" id="KW-1185">Reference proteome</keyword>
<feature type="transmembrane region" description="Helical" evidence="2">
    <location>
        <begin position="490"/>
        <end position="516"/>
    </location>
</feature>
<dbReference type="Proteomes" id="UP000319627">
    <property type="component" value="Unassembled WGS sequence"/>
</dbReference>
<feature type="transmembrane region" description="Helical" evidence="2">
    <location>
        <begin position="360"/>
        <end position="380"/>
    </location>
</feature>
<keyword evidence="2" id="KW-0812">Transmembrane</keyword>
<accession>A0A562J0G8</accession>
<feature type="transmembrane region" description="Helical" evidence="2">
    <location>
        <begin position="434"/>
        <end position="450"/>
    </location>
</feature>
<name>A0A562J0G8_9GAMM</name>
<dbReference type="PANTHER" id="PTHR34219:SF4">
    <property type="entry name" value="PEPSY DOMAIN-CONTAINING PROTEIN"/>
    <property type="match status" value="1"/>
</dbReference>
<feature type="region of interest" description="Disordered" evidence="1">
    <location>
        <begin position="237"/>
        <end position="263"/>
    </location>
</feature>
<dbReference type="PANTHER" id="PTHR34219">
    <property type="entry name" value="IRON-REGULATED INNER MEMBRANE PROTEIN-RELATED"/>
    <property type="match status" value="1"/>
</dbReference>
<keyword evidence="2" id="KW-1133">Transmembrane helix</keyword>
<organism evidence="3 4">
    <name type="scientific">Azomonas agilis</name>
    <dbReference type="NCBI Taxonomy" id="116849"/>
    <lineage>
        <taxon>Bacteria</taxon>
        <taxon>Pseudomonadati</taxon>
        <taxon>Pseudomonadota</taxon>
        <taxon>Gammaproteobacteria</taxon>
        <taxon>Pseudomonadales</taxon>
        <taxon>Pseudomonadaceae</taxon>
        <taxon>Azomonas</taxon>
    </lineage>
</organism>
<keyword evidence="2" id="KW-0472">Membrane</keyword>
<dbReference type="EMBL" id="VLKG01000003">
    <property type="protein sequence ID" value="TWH76314.1"/>
    <property type="molecule type" value="Genomic_DNA"/>
</dbReference>
<evidence type="ECO:0000313" key="4">
    <source>
        <dbReference type="Proteomes" id="UP000319627"/>
    </source>
</evidence>
<dbReference type="Pfam" id="PF03929">
    <property type="entry name" value="PepSY_TM"/>
    <property type="match status" value="1"/>
</dbReference>
<evidence type="ECO:0000256" key="2">
    <source>
        <dbReference type="SAM" id="Phobius"/>
    </source>
</evidence>
<evidence type="ECO:0000256" key="1">
    <source>
        <dbReference type="SAM" id="MobiDB-lite"/>
    </source>
</evidence>
<feature type="transmembrane region" description="Helical" evidence="2">
    <location>
        <begin position="185"/>
        <end position="214"/>
    </location>
</feature>